<sequence length="113" mass="12685">MTPRKAGFEAGIQRQLPRHPYMMGSTPAREFMAGFQAGRERRAWLDARGQRRTRTVIERDPAGGWRWEFLIENTMHGQGWQRTEKAASQAAEAAAMDAADAGLTRTDREAVPA</sequence>
<feature type="region of interest" description="Disordered" evidence="1">
    <location>
        <begin position="1"/>
        <end position="22"/>
    </location>
</feature>
<reference evidence="2" key="1">
    <citation type="submission" date="2020-10" db="EMBL/GenBank/DDBJ databases">
        <title>Detection of Pseudomonas aeruginosa producing GES-5 beta-lactamase from hospital sewage.</title>
        <authorList>
            <person name="Hayashi W."/>
            <person name="Soga E."/>
            <person name="Iimura M."/>
            <person name="Yoshida S."/>
            <person name="Izumi K."/>
            <person name="Nagano Y."/>
            <person name="Nagano N."/>
        </authorList>
    </citation>
    <scope>NUCLEOTIDE SEQUENCE</scope>
    <source>
        <strain evidence="2">IPM3H3</strain>
        <plasmid evidence="2">pIPM3H3-GES5</plasmid>
    </source>
</reference>
<feature type="compositionally biased region" description="Low complexity" evidence="1">
    <location>
        <begin position="86"/>
        <end position="101"/>
    </location>
</feature>
<proteinExistence type="predicted"/>
<dbReference type="RefSeq" id="WP_011798651.1">
    <property type="nucleotide sequence ID" value="NZ_JADEVH010000002.1"/>
</dbReference>
<geneLocation type="plasmid" evidence="2">
    <name>pIPM3H3-GES5</name>
</geneLocation>
<dbReference type="AlphaFoldDB" id="A0A7M3W3W3"/>
<accession>A0A7M3W3W3</accession>
<feature type="region of interest" description="Disordered" evidence="1">
    <location>
        <begin position="81"/>
        <end position="113"/>
    </location>
</feature>
<protein>
    <submittedName>
        <fullName evidence="2">Uncharacterized protein</fullName>
    </submittedName>
</protein>
<keyword evidence="2" id="KW-0614">Plasmid</keyword>
<dbReference type="EMBL" id="LC589064">
    <property type="protein sequence ID" value="BCM64658.1"/>
    <property type="molecule type" value="Genomic_DNA"/>
</dbReference>
<organism evidence="2">
    <name type="scientific">Pseudomonas aeruginosa</name>
    <dbReference type="NCBI Taxonomy" id="287"/>
    <lineage>
        <taxon>Bacteria</taxon>
        <taxon>Pseudomonadati</taxon>
        <taxon>Pseudomonadota</taxon>
        <taxon>Gammaproteobacteria</taxon>
        <taxon>Pseudomonadales</taxon>
        <taxon>Pseudomonadaceae</taxon>
        <taxon>Pseudomonas</taxon>
    </lineage>
</organism>
<name>A0A7M3W3W3_PSEAI</name>
<evidence type="ECO:0000256" key="1">
    <source>
        <dbReference type="SAM" id="MobiDB-lite"/>
    </source>
</evidence>
<evidence type="ECO:0000313" key="2">
    <source>
        <dbReference type="EMBL" id="BCM64658.1"/>
    </source>
</evidence>